<feature type="region of interest" description="Disordered" evidence="5">
    <location>
        <begin position="94"/>
        <end position="469"/>
    </location>
</feature>
<feature type="compositionally biased region" description="Polar residues" evidence="5">
    <location>
        <begin position="256"/>
        <end position="271"/>
    </location>
</feature>
<gene>
    <name evidence="8" type="ORF">PGAL8A_00495000</name>
</gene>
<dbReference type="VEuPathDB" id="PlasmoDB:PGAL8A_00495000"/>
<evidence type="ECO:0000256" key="2">
    <source>
        <dbReference type="ARBA" id="ARBA00004290"/>
    </source>
</evidence>
<feature type="compositionally biased region" description="Polar residues" evidence="5">
    <location>
        <begin position="180"/>
        <end position="191"/>
    </location>
</feature>
<comment type="function">
    <text evidence="1">S antigens are soluble heat-stable proteins present in the sera of some infected individuals.</text>
</comment>
<feature type="compositionally biased region" description="Basic and acidic residues" evidence="5">
    <location>
        <begin position="421"/>
        <end position="448"/>
    </location>
</feature>
<protein>
    <recommendedName>
        <fullName evidence="3">S-antigen protein</fullName>
    </recommendedName>
</protein>
<dbReference type="GO" id="GO:0020003">
    <property type="term" value="C:symbiont-containing vacuole"/>
    <property type="evidence" value="ECO:0007669"/>
    <property type="project" value="UniProtKB-SubCell"/>
</dbReference>
<dbReference type="OrthoDB" id="392935at2759"/>
<feature type="compositionally biased region" description="Basic and acidic residues" evidence="5">
    <location>
        <begin position="157"/>
        <end position="173"/>
    </location>
</feature>
<dbReference type="EMBL" id="CVMV01000096">
    <property type="protein sequence ID" value="CRG97371.1"/>
    <property type="molecule type" value="Genomic_DNA"/>
</dbReference>
<feature type="domain" description="S-antigen" evidence="7">
    <location>
        <begin position="1"/>
        <end position="70"/>
    </location>
</feature>
<reference evidence="8" key="1">
    <citation type="submission" date="2015-04" db="EMBL/GenBank/DDBJ databases">
        <authorList>
            <consortium name="Pathogen Informatics"/>
        </authorList>
    </citation>
    <scope>NUCLEOTIDE SEQUENCE [LARGE SCALE GENOMIC DNA]</scope>
    <source>
        <strain evidence="8">8A</strain>
    </source>
</reference>
<sequence length="510" mass="57233">MKKILSISFYLFFLNLYICENNENLIDKGENIKNKDSQKPNLRNGNLDNYLFLKQNLSDSVKGYEYLQDIGNFYNSEKNYAIQGQTEVDARSEITQNQQGTNEPGEDLKKVDLEENPPTQLGDGLQKALEGDQGSKEPISSPSELQVKTDPSPMSPNKEDHMENIELTVKAEGDPEVQAETVNGITPSPIQSSDTGSGSTAGGDHNKGSPAGSHTTNGNLGESVGNTQQQNQTLQEPQLIEKSLKEGEKEQLQADLEQQSPSQTQKGTTTGKIELIESPERDEDDDNEEEEEEVEEVVKPPAEKKVNVLESIEVADGELGDLSEDEEEEEEEHEVEEEEEEEDEDEESEEQRDEGEEELDYSDIEEDEDEDDEEGDSEEDEDSVVDKETGDRQMEDGDLLEEDRQPPNEISPEQETPDTISEERRKQEESRRTEEGQSHENSEQKQKEIITPSNDSSAHKSLIKDFKDDNKVKKEAETKVKNMINLIGDSGVADTLKDLAKDMAQIFLNL</sequence>
<evidence type="ECO:0000256" key="4">
    <source>
        <dbReference type="ARBA" id="ARBA00022737"/>
    </source>
</evidence>
<dbReference type="OMA" id="CENIAKC"/>
<evidence type="ECO:0000313" key="9">
    <source>
        <dbReference type="Proteomes" id="UP000220797"/>
    </source>
</evidence>
<feature type="compositionally biased region" description="Basic and acidic residues" evidence="5">
    <location>
        <begin position="384"/>
        <end position="395"/>
    </location>
</feature>
<feature type="compositionally biased region" description="Acidic residues" evidence="5">
    <location>
        <begin position="280"/>
        <end position="295"/>
    </location>
</feature>
<proteinExistence type="predicted"/>
<feature type="signal peptide" evidence="6">
    <location>
        <begin position="1"/>
        <end position="19"/>
    </location>
</feature>
<keyword evidence="6" id="KW-0732">Signal</keyword>
<evidence type="ECO:0000259" key="7">
    <source>
        <dbReference type="Pfam" id="PF05756"/>
    </source>
</evidence>
<dbReference type="RefSeq" id="XP_028530173.1">
    <property type="nucleotide sequence ID" value="XM_028673751.1"/>
</dbReference>
<evidence type="ECO:0000256" key="1">
    <source>
        <dbReference type="ARBA" id="ARBA00003457"/>
    </source>
</evidence>
<organism evidence="8 9">
    <name type="scientific">Plasmodium gallinaceum</name>
    <dbReference type="NCBI Taxonomy" id="5849"/>
    <lineage>
        <taxon>Eukaryota</taxon>
        <taxon>Sar</taxon>
        <taxon>Alveolata</taxon>
        <taxon>Apicomplexa</taxon>
        <taxon>Aconoidasida</taxon>
        <taxon>Haemosporida</taxon>
        <taxon>Plasmodiidae</taxon>
        <taxon>Plasmodium</taxon>
        <taxon>Plasmodium (Haemamoeba)</taxon>
    </lineage>
</organism>
<dbReference type="GeneID" id="39733483"/>
<keyword evidence="9" id="KW-1185">Reference proteome</keyword>
<dbReference type="AlphaFoldDB" id="A0A1J1H1H0"/>
<feature type="compositionally biased region" description="Low complexity" evidence="5">
    <location>
        <begin position="226"/>
        <end position="238"/>
    </location>
</feature>
<evidence type="ECO:0000256" key="6">
    <source>
        <dbReference type="SAM" id="SignalP"/>
    </source>
</evidence>
<feature type="compositionally biased region" description="Acidic residues" evidence="5">
    <location>
        <begin position="313"/>
        <end position="383"/>
    </location>
</feature>
<accession>A0A1J1H1H0</accession>
<feature type="chain" id="PRO_5013312109" description="S-antigen protein" evidence="6">
    <location>
        <begin position="20"/>
        <end position="510"/>
    </location>
</feature>
<feature type="compositionally biased region" description="Basic and acidic residues" evidence="5">
    <location>
        <begin position="296"/>
        <end position="307"/>
    </location>
</feature>
<comment type="caution">
    <text evidence="8">The sequence shown here is derived from an EMBL/GenBank/DDBJ whole genome shotgun (WGS) entry which is preliminary data.</text>
</comment>
<dbReference type="Pfam" id="PF05756">
    <property type="entry name" value="S-antigen"/>
    <property type="match status" value="1"/>
</dbReference>
<keyword evidence="4" id="KW-0677">Repeat</keyword>
<comment type="subcellular location">
    <subcellularLocation>
        <location evidence="2">Parasitophorous vacuole</location>
    </subcellularLocation>
</comment>
<evidence type="ECO:0000256" key="3">
    <source>
        <dbReference type="ARBA" id="ARBA00015853"/>
    </source>
</evidence>
<feature type="compositionally biased region" description="Basic and acidic residues" evidence="5">
    <location>
        <begin position="242"/>
        <end position="252"/>
    </location>
</feature>
<dbReference type="InterPro" id="IPR008825">
    <property type="entry name" value="S-antigen"/>
</dbReference>
<name>A0A1J1H1H0_PLAGA</name>
<evidence type="ECO:0000313" key="8">
    <source>
        <dbReference type="EMBL" id="CRG97371.1"/>
    </source>
</evidence>
<evidence type="ECO:0000256" key="5">
    <source>
        <dbReference type="SAM" id="MobiDB-lite"/>
    </source>
</evidence>
<dbReference type="Proteomes" id="UP000220797">
    <property type="component" value="Unassembled WGS sequence"/>
</dbReference>